<evidence type="ECO:0000256" key="5">
    <source>
        <dbReference type="ARBA" id="ARBA00022840"/>
    </source>
</evidence>
<keyword evidence="4 11" id="KW-0418">Kinase</keyword>
<dbReference type="PANTHER" id="PTHR44329">
    <property type="entry name" value="SERINE/THREONINE-PROTEIN KINASE TNNI3K-RELATED"/>
    <property type="match status" value="1"/>
</dbReference>
<dbReference type="AlphaFoldDB" id="A0A2J8ACM7"/>
<evidence type="ECO:0000259" key="10">
    <source>
        <dbReference type="PROSITE" id="PS50011"/>
    </source>
</evidence>
<accession>A0A2J8ACM7</accession>
<dbReference type="InterPro" id="IPR008271">
    <property type="entry name" value="Ser/Thr_kinase_AS"/>
</dbReference>
<dbReference type="PROSITE" id="PS50011">
    <property type="entry name" value="PROTEIN_KINASE_DOM"/>
    <property type="match status" value="1"/>
</dbReference>
<evidence type="ECO:0000313" key="11">
    <source>
        <dbReference type="EMBL" id="PNH10268.1"/>
    </source>
</evidence>
<evidence type="ECO:0000256" key="7">
    <source>
        <dbReference type="PIRSR" id="PIRSR000615-3"/>
    </source>
</evidence>
<proteinExistence type="inferred from homology"/>
<keyword evidence="7" id="KW-0460">Magnesium</keyword>
<dbReference type="Proteomes" id="UP000236333">
    <property type="component" value="Unassembled WGS sequence"/>
</dbReference>
<dbReference type="InterPro" id="IPR001245">
    <property type="entry name" value="Ser-Thr/Tyr_kinase_cat_dom"/>
</dbReference>
<feature type="binding site" evidence="7">
    <location>
        <position position="189"/>
    </location>
    <ligand>
        <name>Mg(2+)</name>
        <dbReference type="ChEBI" id="CHEBI:18420"/>
    </ligand>
</feature>
<evidence type="ECO:0000256" key="1">
    <source>
        <dbReference type="ARBA" id="ARBA00022527"/>
    </source>
</evidence>
<keyword evidence="12" id="KW-1185">Reference proteome</keyword>
<dbReference type="SUPFAM" id="SSF56112">
    <property type="entry name" value="Protein kinase-like (PK-like)"/>
    <property type="match status" value="1"/>
</dbReference>
<dbReference type="EMBL" id="PGGS01000061">
    <property type="protein sequence ID" value="PNH10268.1"/>
    <property type="molecule type" value="Genomic_DNA"/>
</dbReference>
<dbReference type="Pfam" id="PF07714">
    <property type="entry name" value="PK_Tyr_Ser-Thr"/>
    <property type="match status" value="1"/>
</dbReference>
<evidence type="ECO:0000256" key="9">
    <source>
        <dbReference type="RuleBase" id="RU000304"/>
    </source>
</evidence>
<evidence type="ECO:0000313" key="12">
    <source>
        <dbReference type="Proteomes" id="UP000236333"/>
    </source>
</evidence>
<dbReference type="GO" id="GO:0005524">
    <property type="term" value="F:ATP binding"/>
    <property type="evidence" value="ECO:0007669"/>
    <property type="project" value="UniProtKB-UniRule"/>
</dbReference>
<dbReference type="InterPro" id="IPR011009">
    <property type="entry name" value="Kinase-like_dom_sf"/>
</dbReference>
<dbReference type="InterPro" id="IPR000719">
    <property type="entry name" value="Prot_kinase_dom"/>
</dbReference>
<sequence length="355" mass="38514">MVIQNTTSGIPSSGSEEVVQLLPEVLGKGAYGKVHVGIYCGQRVAVKLVDTAFQPDLSSSWQSGTAGTAPNLKAAGGTSATEALTAQTFAQELEVMGRCQHPNIVRIMAACMKPPRPFLVMELMGTALDKLMYSKGPTLLPMDLVLHIAIEVARGLAYLHPTIIHRDLKPGNVLINDPWGERPVVKISDFGLSRLNSTIAFTQSPEAGTPAYVAPECFDVDNNSISYKADMYSFGVLLWEMLAGTRPWEGLGPVPIAFQIAFKGSRLPTPPLNKLGSSPTRWPPRLCEMLQECWDQAPDRRPAAAELAKRLVLMQQVRCVCSGSDYVLAAAHALVLHNAAVVTMYILCFSRLVLE</sequence>
<evidence type="ECO:0000256" key="8">
    <source>
        <dbReference type="PROSITE-ProRule" id="PRU10141"/>
    </source>
</evidence>
<feature type="domain" description="Protein kinase" evidence="10">
    <location>
        <begin position="20"/>
        <end position="313"/>
    </location>
</feature>
<keyword evidence="2" id="KW-0808">Transferase</keyword>
<dbReference type="SMART" id="SM00220">
    <property type="entry name" value="S_TKc"/>
    <property type="match status" value="1"/>
</dbReference>
<evidence type="ECO:0000256" key="3">
    <source>
        <dbReference type="ARBA" id="ARBA00022741"/>
    </source>
</evidence>
<organism evidence="11 12">
    <name type="scientific">Tetrabaena socialis</name>
    <dbReference type="NCBI Taxonomy" id="47790"/>
    <lineage>
        <taxon>Eukaryota</taxon>
        <taxon>Viridiplantae</taxon>
        <taxon>Chlorophyta</taxon>
        <taxon>core chlorophytes</taxon>
        <taxon>Chlorophyceae</taxon>
        <taxon>CS clade</taxon>
        <taxon>Chlamydomonadales</taxon>
        <taxon>Tetrabaenaceae</taxon>
        <taxon>Tetrabaena</taxon>
    </lineage>
</organism>
<dbReference type="GO" id="GO:0046872">
    <property type="term" value="F:metal ion binding"/>
    <property type="evidence" value="ECO:0007669"/>
    <property type="project" value="UniProtKB-KW"/>
</dbReference>
<feature type="active site" description="Proton acceptor" evidence="6">
    <location>
        <position position="167"/>
    </location>
</feature>
<dbReference type="PROSITE" id="PS00107">
    <property type="entry name" value="PROTEIN_KINASE_ATP"/>
    <property type="match status" value="1"/>
</dbReference>
<keyword evidence="7" id="KW-0479">Metal-binding</keyword>
<name>A0A2J8ACM7_9CHLO</name>
<protein>
    <submittedName>
        <fullName evidence="11">Serine/threonine-protein kinase HT1</fullName>
    </submittedName>
</protein>
<comment type="caution">
    <text evidence="11">The sequence shown here is derived from an EMBL/GenBank/DDBJ whole genome shotgun (WGS) entry which is preliminary data.</text>
</comment>
<dbReference type="PANTHER" id="PTHR44329:SF214">
    <property type="entry name" value="PROTEIN KINASE DOMAIN-CONTAINING PROTEIN"/>
    <property type="match status" value="1"/>
</dbReference>
<dbReference type="Gene3D" id="3.30.200.20">
    <property type="entry name" value="Phosphorylase Kinase, domain 1"/>
    <property type="match status" value="2"/>
</dbReference>
<dbReference type="OrthoDB" id="339325at2759"/>
<evidence type="ECO:0000256" key="2">
    <source>
        <dbReference type="ARBA" id="ARBA00022679"/>
    </source>
</evidence>
<evidence type="ECO:0000256" key="6">
    <source>
        <dbReference type="PIRSR" id="PIRSR000615-1"/>
    </source>
</evidence>
<dbReference type="InterPro" id="IPR017441">
    <property type="entry name" value="Protein_kinase_ATP_BS"/>
</dbReference>
<dbReference type="GO" id="GO:0004674">
    <property type="term" value="F:protein serine/threonine kinase activity"/>
    <property type="evidence" value="ECO:0007669"/>
    <property type="project" value="UniProtKB-KW"/>
</dbReference>
<feature type="binding site" evidence="8">
    <location>
        <position position="47"/>
    </location>
    <ligand>
        <name>ATP</name>
        <dbReference type="ChEBI" id="CHEBI:30616"/>
    </ligand>
</feature>
<keyword evidence="1 9" id="KW-0723">Serine/threonine-protein kinase</keyword>
<evidence type="ECO:0000256" key="4">
    <source>
        <dbReference type="ARBA" id="ARBA00022777"/>
    </source>
</evidence>
<comment type="similarity">
    <text evidence="9">Belongs to the protein kinase superfamily.</text>
</comment>
<keyword evidence="3 8" id="KW-0547">Nucleotide-binding</keyword>
<dbReference type="PROSITE" id="PS00108">
    <property type="entry name" value="PROTEIN_KINASE_ST"/>
    <property type="match status" value="1"/>
</dbReference>
<gene>
    <name evidence="11" type="ORF">TSOC_003015</name>
</gene>
<dbReference type="Gene3D" id="1.10.510.10">
    <property type="entry name" value="Transferase(Phosphotransferase) domain 1"/>
    <property type="match status" value="1"/>
</dbReference>
<reference evidence="11 12" key="1">
    <citation type="journal article" date="2017" name="Mol. Biol. Evol.">
        <title>The 4-celled Tetrabaena socialis nuclear genome reveals the essential components for genetic control of cell number at the origin of multicellularity in the volvocine lineage.</title>
        <authorList>
            <person name="Featherston J."/>
            <person name="Arakaki Y."/>
            <person name="Hanschen E.R."/>
            <person name="Ferris P.J."/>
            <person name="Michod R.E."/>
            <person name="Olson B.J.S.C."/>
            <person name="Nozaki H."/>
            <person name="Durand P.M."/>
        </authorList>
    </citation>
    <scope>NUCLEOTIDE SEQUENCE [LARGE SCALE GENOMIC DNA]</scope>
    <source>
        <strain evidence="11 12">NIES-571</strain>
    </source>
</reference>
<feature type="binding site" evidence="7">
    <location>
        <position position="172"/>
    </location>
    <ligand>
        <name>Mg(2+)</name>
        <dbReference type="ChEBI" id="CHEBI:18420"/>
    </ligand>
</feature>
<keyword evidence="5 8" id="KW-0067">ATP-binding</keyword>
<dbReference type="InterPro" id="IPR051681">
    <property type="entry name" value="Ser/Thr_Kinases-Pseudokinases"/>
</dbReference>
<dbReference type="CDD" id="cd13999">
    <property type="entry name" value="STKc_MAP3K-like"/>
    <property type="match status" value="1"/>
</dbReference>